<protein>
    <recommendedName>
        <fullName evidence="3 9">Translation initiation factor IF-2</fullName>
    </recommendedName>
</protein>
<comment type="similarity">
    <text evidence="2 10">Belongs to the TRAFAC class translation factor GTPase superfamily. Classic translation factor GTPase family. IF-2 subfamily.</text>
</comment>
<dbReference type="FunFam" id="3.40.50.10050:FF:000001">
    <property type="entry name" value="Translation initiation factor IF-2"/>
    <property type="match status" value="1"/>
</dbReference>
<dbReference type="InterPro" id="IPR009000">
    <property type="entry name" value="Transl_B-barrel_sf"/>
</dbReference>
<dbReference type="PROSITE" id="PS51722">
    <property type="entry name" value="G_TR_2"/>
    <property type="match status" value="1"/>
</dbReference>
<name>A0A1F5H408_9BACT</name>
<dbReference type="EMBL" id="MFBT01000028">
    <property type="protein sequence ID" value="OGD98896.1"/>
    <property type="molecule type" value="Genomic_DNA"/>
</dbReference>
<dbReference type="InterPro" id="IPR015760">
    <property type="entry name" value="TIF_IF2"/>
</dbReference>
<dbReference type="InterPro" id="IPR000795">
    <property type="entry name" value="T_Tr_GTP-bd_dom"/>
</dbReference>
<dbReference type="GO" id="GO:0005737">
    <property type="term" value="C:cytoplasm"/>
    <property type="evidence" value="ECO:0007669"/>
    <property type="project" value="UniProtKB-SubCell"/>
</dbReference>
<dbReference type="SUPFAM" id="SSF50447">
    <property type="entry name" value="Translation proteins"/>
    <property type="match status" value="2"/>
</dbReference>
<dbReference type="CDD" id="cd01887">
    <property type="entry name" value="IF2_eIF5B"/>
    <property type="match status" value="1"/>
</dbReference>
<dbReference type="InterPro" id="IPR027417">
    <property type="entry name" value="P-loop_NTPase"/>
</dbReference>
<dbReference type="Gene3D" id="3.40.50.300">
    <property type="entry name" value="P-loop containing nucleotide triphosphate hydrolases"/>
    <property type="match status" value="1"/>
</dbReference>
<sequence>MNQKPDTDIRPPIVTLMGHVDHGKTTLLDTIRRTNVVATEHGGITQHIGAYQIIFQDKPITFIDTPGHAAFEKMRSRGAEVADIVILVVAANDGVKPQTIEAIKHIKKADKPSIVAITKTDLPDINIDRIKKQLQDQNIILESFGGQVPEVEVAAPKNKGITELLEVVLLVWQLSPQPYLPEDPLEAVVVESFLDKKRGPVVTVIVKKGTLAVGQKITVDSEIITVRALIDDKDQNVDKAQPGKPVEILGFKKIFDIGGIVSDLTLTKSKAGQPAKTIADIIAKSEEAKESFKVVIKADVAGSLEAIMSNLPKNLLVVSSGLGEVKSGDIVVAKLANAPILAFNLKINGQIKSQAEREGVVIKNYNVIYELLSDMQDVVALYEQAKHELKIIGRAKVVATFDVDGKKIAGAKVTHGRLKIGDQILLKRDNLKQEAKIVSLKRFKKDLEQVTNGQDCGIGINPSLDVRIGDIIESLG</sequence>
<dbReference type="Pfam" id="PF22042">
    <property type="entry name" value="EF-G_D2"/>
    <property type="match status" value="1"/>
</dbReference>
<dbReference type="InterPro" id="IPR023115">
    <property type="entry name" value="TIF_IF2_dom3"/>
</dbReference>
<dbReference type="AlphaFoldDB" id="A0A1F5H408"/>
<dbReference type="InterPro" id="IPR004161">
    <property type="entry name" value="EFTu-like_2"/>
</dbReference>
<organism evidence="12 13">
    <name type="scientific">Candidatus Curtissbacteria bacterium RIFCSPLOWO2_01_FULL_42_50</name>
    <dbReference type="NCBI Taxonomy" id="1797730"/>
    <lineage>
        <taxon>Bacteria</taxon>
        <taxon>Candidatus Curtissiibacteriota</taxon>
    </lineage>
</organism>
<evidence type="ECO:0000256" key="1">
    <source>
        <dbReference type="ARBA" id="ARBA00004496"/>
    </source>
</evidence>
<evidence type="ECO:0000313" key="13">
    <source>
        <dbReference type="Proteomes" id="UP000177039"/>
    </source>
</evidence>
<keyword evidence="4" id="KW-0963">Cytoplasm</keyword>
<dbReference type="Gene3D" id="3.40.50.10050">
    <property type="entry name" value="Translation initiation factor IF- 2, domain 3"/>
    <property type="match status" value="1"/>
</dbReference>
<evidence type="ECO:0000256" key="8">
    <source>
        <dbReference type="ARBA" id="ARBA00023134"/>
    </source>
</evidence>
<evidence type="ECO:0000256" key="10">
    <source>
        <dbReference type="RuleBase" id="RU000644"/>
    </source>
</evidence>
<evidence type="ECO:0000256" key="2">
    <source>
        <dbReference type="ARBA" id="ARBA00007733"/>
    </source>
</evidence>
<dbReference type="NCBIfam" id="TIGR00231">
    <property type="entry name" value="small_GTP"/>
    <property type="match status" value="1"/>
</dbReference>
<accession>A0A1F5H408</accession>
<evidence type="ECO:0000256" key="4">
    <source>
        <dbReference type="ARBA" id="ARBA00022490"/>
    </source>
</evidence>
<evidence type="ECO:0000256" key="5">
    <source>
        <dbReference type="ARBA" id="ARBA00022540"/>
    </source>
</evidence>
<dbReference type="PANTHER" id="PTHR43381">
    <property type="entry name" value="TRANSLATION INITIATION FACTOR IF-2-RELATED"/>
    <property type="match status" value="1"/>
</dbReference>
<dbReference type="Pfam" id="PF03144">
    <property type="entry name" value="GTP_EFTU_D2"/>
    <property type="match status" value="1"/>
</dbReference>
<keyword evidence="7 10" id="KW-0648">Protein biosynthesis</keyword>
<dbReference type="InterPro" id="IPR053905">
    <property type="entry name" value="EF-G-like_DII"/>
</dbReference>
<evidence type="ECO:0000259" key="11">
    <source>
        <dbReference type="PROSITE" id="PS51722"/>
    </source>
</evidence>
<evidence type="ECO:0000256" key="6">
    <source>
        <dbReference type="ARBA" id="ARBA00022741"/>
    </source>
</evidence>
<keyword evidence="6" id="KW-0547">Nucleotide-binding</keyword>
<reference evidence="12 13" key="1">
    <citation type="journal article" date="2016" name="Nat. Commun.">
        <title>Thousands of microbial genomes shed light on interconnected biogeochemical processes in an aquifer system.</title>
        <authorList>
            <person name="Anantharaman K."/>
            <person name="Brown C.T."/>
            <person name="Hug L.A."/>
            <person name="Sharon I."/>
            <person name="Castelle C.J."/>
            <person name="Probst A.J."/>
            <person name="Thomas B.C."/>
            <person name="Singh A."/>
            <person name="Wilkins M.J."/>
            <person name="Karaoz U."/>
            <person name="Brodie E.L."/>
            <person name="Williams K.H."/>
            <person name="Hubbard S.S."/>
            <person name="Banfield J.F."/>
        </authorList>
    </citation>
    <scope>NUCLEOTIDE SEQUENCE [LARGE SCALE GENOMIC DNA]</scope>
</reference>
<dbReference type="FunFam" id="3.40.50.300:FF:000019">
    <property type="entry name" value="Translation initiation factor IF-2"/>
    <property type="match status" value="1"/>
</dbReference>
<evidence type="ECO:0000256" key="9">
    <source>
        <dbReference type="NCBIfam" id="TIGR00487"/>
    </source>
</evidence>
<comment type="function">
    <text evidence="10">One of the essential components for the initiation of protein synthesis. Protects formylmethionyl-tRNA from spontaneous hydrolysis and promotes its binding to the 30S ribosomal subunits. Also involved in the hydrolysis of GTP during the formation of the 70S ribosomal complex.</text>
</comment>
<dbReference type="InterPro" id="IPR005225">
    <property type="entry name" value="Small_GTP-bd"/>
</dbReference>
<dbReference type="SUPFAM" id="SSF52156">
    <property type="entry name" value="Initiation factor IF2/eIF5b, domain 3"/>
    <property type="match status" value="1"/>
</dbReference>
<dbReference type="GO" id="GO:0003924">
    <property type="term" value="F:GTPase activity"/>
    <property type="evidence" value="ECO:0007669"/>
    <property type="project" value="InterPro"/>
</dbReference>
<dbReference type="InterPro" id="IPR000178">
    <property type="entry name" value="TF_IF2_bacterial-like"/>
</dbReference>
<dbReference type="InterPro" id="IPR036925">
    <property type="entry name" value="TIF_IF2_dom3_sf"/>
</dbReference>
<feature type="domain" description="Tr-type G" evidence="11">
    <location>
        <begin position="9"/>
        <end position="177"/>
    </location>
</feature>
<evidence type="ECO:0000256" key="3">
    <source>
        <dbReference type="ARBA" id="ARBA00020675"/>
    </source>
</evidence>
<dbReference type="NCBIfam" id="TIGR00487">
    <property type="entry name" value="IF-2"/>
    <property type="match status" value="1"/>
</dbReference>
<dbReference type="PANTHER" id="PTHR43381:SF5">
    <property type="entry name" value="TR-TYPE G DOMAIN-CONTAINING PROTEIN"/>
    <property type="match status" value="1"/>
</dbReference>
<dbReference type="SUPFAM" id="SSF52540">
    <property type="entry name" value="P-loop containing nucleoside triphosphate hydrolases"/>
    <property type="match status" value="1"/>
</dbReference>
<dbReference type="Gene3D" id="2.40.30.10">
    <property type="entry name" value="Translation factors"/>
    <property type="match status" value="2"/>
</dbReference>
<keyword evidence="8" id="KW-0342">GTP-binding</keyword>
<evidence type="ECO:0000313" key="12">
    <source>
        <dbReference type="EMBL" id="OGD98896.1"/>
    </source>
</evidence>
<dbReference type="Proteomes" id="UP000177039">
    <property type="component" value="Unassembled WGS sequence"/>
</dbReference>
<keyword evidence="5 10" id="KW-0396">Initiation factor</keyword>
<dbReference type="Pfam" id="PF11987">
    <property type="entry name" value="IF-2"/>
    <property type="match status" value="1"/>
</dbReference>
<evidence type="ECO:0000256" key="7">
    <source>
        <dbReference type="ARBA" id="ARBA00022917"/>
    </source>
</evidence>
<comment type="subcellular location">
    <subcellularLocation>
        <location evidence="1">Cytoplasm</location>
    </subcellularLocation>
</comment>
<dbReference type="GO" id="GO:0003743">
    <property type="term" value="F:translation initiation factor activity"/>
    <property type="evidence" value="ECO:0007669"/>
    <property type="project" value="UniProtKB-UniRule"/>
</dbReference>
<dbReference type="GO" id="GO:0005525">
    <property type="term" value="F:GTP binding"/>
    <property type="evidence" value="ECO:0007669"/>
    <property type="project" value="UniProtKB-KW"/>
</dbReference>
<comment type="caution">
    <text evidence="12">The sequence shown here is derived from an EMBL/GenBank/DDBJ whole genome shotgun (WGS) entry which is preliminary data.</text>
</comment>
<gene>
    <name evidence="12" type="ORF">A3B54_05050</name>
</gene>
<proteinExistence type="inferred from homology"/>
<dbReference type="Pfam" id="PF00009">
    <property type="entry name" value="GTP_EFTU"/>
    <property type="match status" value="1"/>
</dbReference>